<dbReference type="FunFam" id="2.70.170.10:FF:000028">
    <property type="entry name" value="AcetylCholine Receptor"/>
    <property type="match status" value="1"/>
</dbReference>
<comment type="similarity">
    <text evidence="5">Belongs to the ligand-gated ion channel (TC 1.A.9) family.</text>
</comment>
<keyword evidence="5" id="KW-0813">Transport</keyword>
<dbReference type="KEGG" id="hro:HELRODRAFT_74950"/>
<feature type="domain" description="Neurotransmitter-gated ion-channel ligand-binding" evidence="7">
    <location>
        <begin position="2"/>
        <end position="155"/>
    </location>
</feature>
<dbReference type="CDD" id="cd19051">
    <property type="entry name" value="LGIC_TM_cation"/>
    <property type="match status" value="1"/>
</dbReference>
<dbReference type="PRINTS" id="PR00252">
    <property type="entry name" value="NRIONCHANNEL"/>
</dbReference>
<dbReference type="GO" id="GO:0034220">
    <property type="term" value="P:monoatomic ion transmembrane transport"/>
    <property type="evidence" value="ECO:0000318"/>
    <property type="project" value="GO_Central"/>
</dbReference>
<proteinExistence type="inferred from homology"/>
<reference evidence="9 11" key="2">
    <citation type="journal article" date="2013" name="Nature">
        <title>Insights into bilaterian evolution from three spiralian genomes.</title>
        <authorList>
            <person name="Simakov O."/>
            <person name="Marletaz F."/>
            <person name="Cho S.J."/>
            <person name="Edsinger-Gonzales E."/>
            <person name="Havlak P."/>
            <person name="Hellsten U."/>
            <person name="Kuo D.H."/>
            <person name="Larsson T."/>
            <person name="Lv J."/>
            <person name="Arendt D."/>
            <person name="Savage R."/>
            <person name="Osoegawa K."/>
            <person name="de Jong P."/>
            <person name="Grimwood J."/>
            <person name="Chapman J.A."/>
            <person name="Shapiro H."/>
            <person name="Aerts A."/>
            <person name="Otillar R.P."/>
            <person name="Terry A.Y."/>
            <person name="Boore J.L."/>
            <person name="Grigoriev I.V."/>
            <person name="Lindberg D.R."/>
            <person name="Seaver E.C."/>
            <person name="Weisblat D.A."/>
            <person name="Putnam N.H."/>
            <person name="Rokhsar D.S."/>
        </authorList>
    </citation>
    <scope>NUCLEOTIDE SEQUENCE</scope>
</reference>
<dbReference type="PROSITE" id="PS00236">
    <property type="entry name" value="NEUROTR_ION_CHANNEL"/>
    <property type="match status" value="1"/>
</dbReference>
<dbReference type="InParanoid" id="T1G1Y3"/>
<keyword evidence="3 5" id="KW-1133">Transmembrane helix</keyword>
<dbReference type="OrthoDB" id="6274191at2759"/>
<keyword evidence="5" id="KW-0407">Ion channel</keyword>
<feature type="compositionally biased region" description="Basic and acidic residues" evidence="6">
    <location>
        <begin position="303"/>
        <end position="315"/>
    </location>
</feature>
<dbReference type="EnsemblMetazoa" id="HelroT74950">
    <property type="protein sequence ID" value="HelroP74950"/>
    <property type="gene ID" value="HelroG74950"/>
</dbReference>
<dbReference type="EMBL" id="KB096080">
    <property type="protein sequence ID" value="ESO08464.1"/>
    <property type="molecule type" value="Genomic_DNA"/>
</dbReference>
<dbReference type="EMBL" id="AMQM01003258">
    <property type="status" value="NOT_ANNOTATED_CDS"/>
    <property type="molecule type" value="Genomic_DNA"/>
</dbReference>
<dbReference type="CDD" id="cd18989">
    <property type="entry name" value="LGIC_ECD_cation"/>
    <property type="match status" value="1"/>
</dbReference>
<dbReference type="GO" id="GO:0098662">
    <property type="term" value="P:inorganic cation transmembrane transport"/>
    <property type="evidence" value="ECO:0000318"/>
    <property type="project" value="GO_Central"/>
</dbReference>
<name>T1G1Y3_HELRO</name>
<feature type="region of interest" description="Disordered" evidence="6">
    <location>
        <begin position="289"/>
        <end position="315"/>
    </location>
</feature>
<evidence type="ECO:0008006" key="12">
    <source>
        <dbReference type="Google" id="ProtNLM"/>
    </source>
</evidence>
<keyword evidence="2 5" id="KW-0812">Transmembrane</keyword>
<feature type="transmembrane region" description="Helical" evidence="5">
    <location>
        <begin position="218"/>
        <end position="243"/>
    </location>
</feature>
<dbReference type="InterPro" id="IPR018000">
    <property type="entry name" value="Neurotransmitter_ion_chnl_CS"/>
</dbReference>
<reference evidence="10" key="3">
    <citation type="submission" date="2015-06" db="UniProtKB">
        <authorList>
            <consortium name="EnsemblMetazoa"/>
        </authorList>
    </citation>
    <scope>IDENTIFICATION</scope>
</reference>
<dbReference type="AlphaFoldDB" id="T1G1Y3"/>
<gene>
    <name evidence="10" type="primary">20215081</name>
    <name evidence="9" type="ORF">HELRODRAFT_74950</name>
</gene>
<accession>T1G1Y3</accession>
<dbReference type="GO" id="GO:0045202">
    <property type="term" value="C:synapse"/>
    <property type="evidence" value="ECO:0000318"/>
    <property type="project" value="GO_Central"/>
</dbReference>
<dbReference type="OMA" id="FRANGEW"/>
<dbReference type="Proteomes" id="UP000015101">
    <property type="component" value="Unassembled WGS sequence"/>
</dbReference>
<dbReference type="Pfam" id="PF02931">
    <property type="entry name" value="Neur_chan_LBD"/>
    <property type="match status" value="1"/>
</dbReference>
<dbReference type="PANTHER" id="PTHR18945">
    <property type="entry name" value="NEUROTRANSMITTER GATED ION CHANNEL"/>
    <property type="match status" value="1"/>
</dbReference>
<evidence type="ECO:0000259" key="7">
    <source>
        <dbReference type="Pfam" id="PF02931"/>
    </source>
</evidence>
<feature type="domain" description="Neurotransmitter-gated ion-channel transmembrane" evidence="8">
    <location>
        <begin position="163"/>
        <end position="273"/>
    </location>
</feature>
<dbReference type="HOGENOM" id="CLU_018074_0_1_1"/>
<dbReference type="SUPFAM" id="SSF63712">
    <property type="entry name" value="Nicotinic receptor ligand binding domain-like"/>
    <property type="match status" value="1"/>
</dbReference>
<dbReference type="InterPro" id="IPR006029">
    <property type="entry name" value="Neurotrans-gated_channel_TM"/>
</dbReference>
<feature type="transmembrane region" description="Helical" evidence="5">
    <location>
        <begin position="188"/>
        <end position="206"/>
    </location>
</feature>
<dbReference type="eggNOG" id="KOG3645">
    <property type="taxonomic scope" value="Eukaryota"/>
</dbReference>
<dbReference type="STRING" id="6412.T1G1Y3"/>
<dbReference type="GO" id="GO:0007268">
    <property type="term" value="P:chemical synaptic transmission"/>
    <property type="evidence" value="ECO:0000318"/>
    <property type="project" value="GO_Central"/>
</dbReference>
<dbReference type="InterPro" id="IPR038050">
    <property type="entry name" value="Neuro_actylchol_rec"/>
</dbReference>
<dbReference type="InterPro" id="IPR006202">
    <property type="entry name" value="Neur_chan_lig-bd"/>
</dbReference>
<dbReference type="GO" id="GO:0005892">
    <property type="term" value="C:acetylcholine-gated channel complex"/>
    <property type="evidence" value="ECO:0000318"/>
    <property type="project" value="GO_Central"/>
</dbReference>
<keyword evidence="5" id="KW-0406">Ion transport</keyword>
<keyword evidence="11" id="KW-1185">Reference proteome</keyword>
<dbReference type="Pfam" id="PF02932">
    <property type="entry name" value="Neur_chan_memb"/>
    <property type="match status" value="1"/>
</dbReference>
<protein>
    <recommendedName>
        <fullName evidence="12">Neurotransmitter-gated ion-channel ligand-binding domain-containing protein</fullName>
    </recommendedName>
</protein>
<dbReference type="InterPro" id="IPR006201">
    <property type="entry name" value="Neur_channel"/>
</dbReference>
<reference evidence="11" key="1">
    <citation type="submission" date="2012-12" db="EMBL/GenBank/DDBJ databases">
        <authorList>
            <person name="Hellsten U."/>
            <person name="Grimwood J."/>
            <person name="Chapman J.A."/>
            <person name="Shapiro H."/>
            <person name="Aerts A."/>
            <person name="Otillar R.P."/>
            <person name="Terry A.Y."/>
            <person name="Boore J.L."/>
            <person name="Simakov O."/>
            <person name="Marletaz F."/>
            <person name="Cho S.-J."/>
            <person name="Edsinger-Gonzales E."/>
            <person name="Havlak P."/>
            <person name="Kuo D.-H."/>
            <person name="Larsson T."/>
            <person name="Lv J."/>
            <person name="Arendt D."/>
            <person name="Savage R."/>
            <person name="Osoegawa K."/>
            <person name="de Jong P."/>
            <person name="Lindberg D.R."/>
            <person name="Seaver E.C."/>
            <person name="Weisblat D.A."/>
            <person name="Putnam N.H."/>
            <person name="Grigoriev I.V."/>
            <person name="Rokhsar D.S."/>
        </authorList>
    </citation>
    <scope>NUCLEOTIDE SEQUENCE</scope>
</reference>
<feature type="transmembrane region" description="Helical" evidence="5">
    <location>
        <begin position="158"/>
        <end position="176"/>
    </location>
</feature>
<evidence type="ECO:0000256" key="5">
    <source>
        <dbReference type="RuleBase" id="RU000687"/>
    </source>
</evidence>
<sequence>KEWTDERLTWKPELFGNVDNVIIKADKIWLPELALMNGLVGSFFVIGNFDRIRVLLHSDGRIHWEPGGIFRTTCDIDIAYFPFDSQNCLLLIGSYSYYSTKMNITNASSSISTQDFRANGEWQIHRTSSEWNITTLSNHADGYSHVVFTLNLRRRFKFYIMNIVLPCVMLSVLIMIGFCLPPDAGEKISLGISVLLAFTVFLLMIADTIPRTSLAIPLIVTYLMVTMTLGTLSICMTVLVLNVHHRSKKEPPPQWLLNIFLNYISKIVFMRFHVLPVRCRCVKCAACCSSDDDDEDDEVDDEGGNHSRNSSEKKKGCPIFKSRTVFMKKDKTPGLLYCQRYSFVKKYLHFNLAD</sequence>
<dbReference type="GO" id="GO:0042391">
    <property type="term" value="P:regulation of membrane potential"/>
    <property type="evidence" value="ECO:0000318"/>
    <property type="project" value="GO_Central"/>
</dbReference>
<dbReference type="GO" id="GO:0004888">
    <property type="term" value="F:transmembrane signaling receptor activity"/>
    <property type="evidence" value="ECO:0007669"/>
    <property type="project" value="InterPro"/>
</dbReference>
<evidence type="ECO:0000256" key="6">
    <source>
        <dbReference type="SAM" id="MobiDB-lite"/>
    </source>
</evidence>
<feature type="compositionally biased region" description="Acidic residues" evidence="6">
    <location>
        <begin position="290"/>
        <end position="302"/>
    </location>
</feature>
<dbReference type="GO" id="GO:0022848">
    <property type="term" value="F:acetylcholine-gated monoatomic cation-selective channel activity"/>
    <property type="evidence" value="ECO:0000318"/>
    <property type="project" value="GO_Central"/>
</dbReference>
<dbReference type="Gene3D" id="1.20.58.390">
    <property type="entry name" value="Neurotransmitter-gated ion-channel transmembrane domain"/>
    <property type="match status" value="1"/>
</dbReference>
<evidence type="ECO:0000256" key="4">
    <source>
        <dbReference type="ARBA" id="ARBA00023136"/>
    </source>
</evidence>
<evidence type="ECO:0000256" key="1">
    <source>
        <dbReference type="ARBA" id="ARBA00004141"/>
    </source>
</evidence>
<dbReference type="SUPFAM" id="SSF90112">
    <property type="entry name" value="Neurotransmitter-gated ion-channel transmembrane pore"/>
    <property type="match status" value="1"/>
</dbReference>
<evidence type="ECO:0000313" key="9">
    <source>
        <dbReference type="EMBL" id="ESO08464.1"/>
    </source>
</evidence>
<dbReference type="InterPro" id="IPR036719">
    <property type="entry name" value="Neuro-gated_channel_TM_sf"/>
</dbReference>
<evidence type="ECO:0000313" key="10">
    <source>
        <dbReference type="EnsemblMetazoa" id="HelroP74950"/>
    </source>
</evidence>
<comment type="subcellular location">
    <subcellularLocation>
        <location evidence="1">Membrane</location>
        <topology evidence="1">Multi-pass membrane protein</topology>
    </subcellularLocation>
</comment>
<evidence type="ECO:0000256" key="3">
    <source>
        <dbReference type="ARBA" id="ARBA00022989"/>
    </source>
</evidence>
<evidence type="ECO:0000256" key="2">
    <source>
        <dbReference type="ARBA" id="ARBA00022692"/>
    </source>
</evidence>
<keyword evidence="4 5" id="KW-0472">Membrane</keyword>
<dbReference type="InterPro" id="IPR036734">
    <property type="entry name" value="Neur_chan_lig-bd_sf"/>
</dbReference>
<feature type="transmembrane region" description="Helical" evidence="5">
    <location>
        <begin position="255"/>
        <end position="274"/>
    </location>
</feature>
<dbReference type="FunFam" id="1.20.58.390:FF:000043">
    <property type="entry name" value="AcetylCholine Receptor"/>
    <property type="match status" value="1"/>
</dbReference>
<dbReference type="Gene3D" id="2.70.170.10">
    <property type="entry name" value="Neurotransmitter-gated ion-channel ligand-binding domain"/>
    <property type="match status" value="1"/>
</dbReference>
<dbReference type="GO" id="GO:0043005">
    <property type="term" value="C:neuron projection"/>
    <property type="evidence" value="ECO:0000318"/>
    <property type="project" value="GO_Central"/>
</dbReference>
<dbReference type="GO" id="GO:0005886">
    <property type="term" value="C:plasma membrane"/>
    <property type="evidence" value="ECO:0000318"/>
    <property type="project" value="GO_Central"/>
</dbReference>
<dbReference type="GeneID" id="20215081"/>
<dbReference type="CTD" id="20215081"/>
<dbReference type="RefSeq" id="XP_009013394.1">
    <property type="nucleotide sequence ID" value="XM_009015146.1"/>
</dbReference>
<organism evidence="10 11">
    <name type="scientific">Helobdella robusta</name>
    <name type="common">Californian leech</name>
    <dbReference type="NCBI Taxonomy" id="6412"/>
    <lineage>
        <taxon>Eukaryota</taxon>
        <taxon>Metazoa</taxon>
        <taxon>Spiralia</taxon>
        <taxon>Lophotrochozoa</taxon>
        <taxon>Annelida</taxon>
        <taxon>Clitellata</taxon>
        <taxon>Hirudinea</taxon>
        <taxon>Rhynchobdellida</taxon>
        <taxon>Glossiphoniidae</taxon>
        <taxon>Helobdella</taxon>
    </lineage>
</organism>
<dbReference type="GO" id="GO:0098794">
    <property type="term" value="C:postsynapse"/>
    <property type="evidence" value="ECO:0007669"/>
    <property type="project" value="GOC"/>
</dbReference>
<evidence type="ECO:0000259" key="8">
    <source>
        <dbReference type="Pfam" id="PF02932"/>
    </source>
</evidence>
<evidence type="ECO:0000313" key="11">
    <source>
        <dbReference type="Proteomes" id="UP000015101"/>
    </source>
</evidence>